<dbReference type="Gene3D" id="3.90.79.10">
    <property type="entry name" value="Nucleoside Triphosphate Pyrophosphohydrolase"/>
    <property type="match status" value="1"/>
</dbReference>
<keyword evidence="3" id="KW-0547">Nucleotide-binding</keyword>
<evidence type="ECO:0000256" key="3">
    <source>
        <dbReference type="ARBA" id="ARBA00022741"/>
    </source>
</evidence>
<dbReference type="EMBL" id="MFKG01000025">
    <property type="protein sequence ID" value="OGG40132.1"/>
    <property type="molecule type" value="Genomic_DNA"/>
</dbReference>
<dbReference type="GO" id="GO:0004081">
    <property type="term" value="F:bis(5'-nucleosyl)-tetraphosphatase (asymmetrical) activity"/>
    <property type="evidence" value="ECO:0007669"/>
    <property type="project" value="TreeGrafter"/>
</dbReference>
<dbReference type="AlphaFoldDB" id="A0A1F6BTN7"/>
<dbReference type="GO" id="GO:0000166">
    <property type="term" value="F:nucleotide binding"/>
    <property type="evidence" value="ECO:0007669"/>
    <property type="project" value="UniProtKB-KW"/>
</dbReference>
<keyword evidence="4" id="KW-0378">Hydrolase</keyword>
<dbReference type="PANTHER" id="PTHR21340:SF0">
    <property type="entry name" value="BIS(5'-NUCLEOSYL)-TETRAPHOSPHATASE [ASYMMETRICAL]"/>
    <property type="match status" value="1"/>
</dbReference>
<organism evidence="7 8">
    <name type="scientific">Candidatus Jorgensenbacteria bacterium GWA1_49_17</name>
    <dbReference type="NCBI Taxonomy" id="1798467"/>
    <lineage>
        <taxon>Bacteria</taxon>
        <taxon>Candidatus Joergenseniibacteriota</taxon>
    </lineage>
</organism>
<gene>
    <name evidence="7" type="ORF">A2116_00480</name>
</gene>
<protein>
    <recommendedName>
        <fullName evidence="2">Bis(5'-nucleosyl)-tetraphosphatase [asymmetrical]</fullName>
    </recommendedName>
    <alternativeName>
        <fullName evidence="5">Diadenosine 5',5'''-P1,P4-tetraphosphate asymmetrical hydrolase</fullName>
    </alternativeName>
</protein>
<dbReference type="PROSITE" id="PS51462">
    <property type="entry name" value="NUDIX"/>
    <property type="match status" value="1"/>
</dbReference>
<feature type="domain" description="Nudix hydrolase" evidence="6">
    <location>
        <begin position="1"/>
        <end position="136"/>
    </location>
</feature>
<dbReference type="SUPFAM" id="SSF55811">
    <property type="entry name" value="Nudix"/>
    <property type="match status" value="1"/>
</dbReference>
<evidence type="ECO:0000256" key="5">
    <source>
        <dbReference type="ARBA" id="ARBA00032644"/>
    </source>
</evidence>
<reference evidence="7 8" key="1">
    <citation type="journal article" date="2016" name="Nat. Commun.">
        <title>Thousands of microbial genomes shed light on interconnected biogeochemical processes in an aquifer system.</title>
        <authorList>
            <person name="Anantharaman K."/>
            <person name="Brown C.T."/>
            <person name="Hug L.A."/>
            <person name="Sharon I."/>
            <person name="Castelle C.J."/>
            <person name="Probst A.J."/>
            <person name="Thomas B.C."/>
            <person name="Singh A."/>
            <person name="Wilkins M.J."/>
            <person name="Karaoz U."/>
            <person name="Brodie E.L."/>
            <person name="Williams K.H."/>
            <person name="Hubbard S.S."/>
            <person name="Banfield J.F."/>
        </authorList>
    </citation>
    <scope>NUCLEOTIDE SEQUENCE [LARGE SCALE GENOMIC DNA]</scope>
</reference>
<evidence type="ECO:0000259" key="6">
    <source>
        <dbReference type="PROSITE" id="PS51462"/>
    </source>
</evidence>
<proteinExistence type="inferred from homology"/>
<dbReference type="InterPro" id="IPR051325">
    <property type="entry name" value="Nudix_hydrolase_domain"/>
</dbReference>
<evidence type="ECO:0000313" key="7">
    <source>
        <dbReference type="EMBL" id="OGG40132.1"/>
    </source>
</evidence>
<evidence type="ECO:0000256" key="1">
    <source>
        <dbReference type="ARBA" id="ARBA00005582"/>
    </source>
</evidence>
<evidence type="ECO:0000256" key="2">
    <source>
        <dbReference type="ARBA" id="ARBA00018911"/>
    </source>
</evidence>
<dbReference type="InterPro" id="IPR003565">
    <property type="entry name" value="Tetra_PHTase"/>
</dbReference>
<dbReference type="GO" id="GO:0006167">
    <property type="term" value="P:AMP biosynthetic process"/>
    <property type="evidence" value="ECO:0007669"/>
    <property type="project" value="TreeGrafter"/>
</dbReference>
<evidence type="ECO:0000256" key="4">
    <source>
        <dbReference type="ARBA" id="ARBA00022801"/>
    </source>
</evidence>
<dbReference type="Pfam" id="PF00293">
    <property type="entry name" value="NUDIX"/>
    <property type="match status" value="1"/>
</dbReference>
<comment type="similarity">
    <text evidence="1">Belongs to the Nudix hydrolase family.</text>
</comment>
<name>A0A1F6BTN7_9BACT</name>
<evidence type="ECO:0000313" key="8">
    <source>
        <dbReference type="Proteomes" id="UP000179368"/>
    </source>
</evidence>
<sequence length="153" mass="17901">MKELSAGIIIYRRTQDGPKFLLLYHGGRYWNFPKGKIDNSAGRETTFRAALREVREETGILPRDLLLNNRFKSYDKYVFTQKGKKIFKTVVYYLAETVKRDVKISDEHSGFGWFLYKDASRMLLYGNLKNNIKKAYEAVQGKSLSHHKKDTPR</sequence>
<dbReference type="InterPro" id="IPR000086">
    <property type="entry name" value="NUDIX_hydrolase_dom"/>
</dbReference>
<dbReference type="PANTHER" id="PTHR21340">
    <property type="entry name" value="DIADENOSINE 5,5-P1,P4-TETRAPHOSPHATE PYROPHOSPHOHYDROLASE MUTT"/>
    <property type="match status" value="1"/>
</dbReference>
<dbReference type="CDD" id="cd03428">
    <property type="entry name" value="NUDIX_Ap4A_Nudt2"/>
    <property type="match status" value="1"/>
</dbReference>
<dbReference type="Proteomes" id="UP000179368">
    <property type="component" value="Unassembled WGS sequence"/>
</dbReference>
<comment type="caution">
    <text evidence="7">The sequence shown here is derived from an EMBL/GenBank/DDBJ whole genome shotgun (WGS) entry which is preliminary data.</text>
</comment>
<accession>A0A1F6BTN7</accession>
<dbReference type="GO" id="GO:0006754">
    <property type="term" value="P:ATP biosynthetic process"/>
    <property type="evidence" value="ECO:0007669"/>
    <property type="project" value="TreeGrafter"/>
</dbReference>
<dbReference type="InterPro" id="IPR015797">
    <property type="entry name" value="NUDIX_hydrolase-like_dom_sf"/>
</dbReference>